<evidence type="ECO:0000313" key="2">
    <source>
        <dbReference type="Proteomes" id="UP000825729"/>
    </source>
</evidence>
<evidence type="ECO:0000313" key="1">
    <source>
        <dbReference type="EMBL" id="KAG9459652.1"/>
    </source>
</evidence>
<sequence>MELLHAGYLFLFPLKAVGELFFLNMFEDPSRAHYHEDSLIQGDAFMRQECLDDVGTKVPDVQDVCKDSLSTGQRLR</sequence>
<organism evidence="1 2">
    <name type="scientific">Aristolochia fimbriata</name>
    <name type="common">White veined hardy Dutchman's pipe vine</name>
    <dbReference type="NCBI Taxonomy" id="158543"/>
    <lineage>
        <taxon>Eukaryota</taxon>
        <taxon>Viridiplantae</taxon>
        <taxon>Streptophyta</taxon>
        <taxon>Embryophyta</taxon>
        <taxon>Tracheophyta</taxon>
        <taxon>Spermatophyta</taxon>
        <taxon>Magnoliopsida</taxon>
        <taxon>Magnoliidae</taxon>
        <taxon>Piperales</taxon>
        <taxon>Aristolochiaceae</taxon>
        <taxon>Aristolochia</taxon>
    </lineage>
</organism>
<accession>A0AAV7FEM0</accession>
<protein>
    <submittedName>
        <fullName evidence="1">Uncharacterized protein</fullName>
    </submittedName>
</protein>
<dbReference type="Proteomes" id="UP000825729">
    <property type="component" value="Unassembled WGS sequence"/>
</dbReference>
<proteinExistence type="predicted"/>
<comment type="caution">
    <text evidence="1">The sequence shown here is derived from an EMBL/GenBank/DDBJ whole genome shotgun (WGS) entry which is preliminary data.</text>
</comment>
<gene>
    <name evidence="1" type="ORF">H6P81_004160</name>
</gene>
<reference evidence="1 2" key="1">
    <citation type="submission" date="2021-07" db="EMBL/GenBank/DDBJ databases">
        <title>The Aristolochia fimbriata genome: insights into angiosperm evolution, floral development and chemical biosynthesis.</title>
        <authorList>
            <person name="Jiao Y."/>
        </authorList>
    </citation>
    <scope>NUCLEOTIDE SEQUENCE [LARGE SCALE GENOMIC DNA]</scope>
    <source>
        <strain evidence="1">IBCAS-2021</strain>
        <tissue evidence="1">Leaf</tissue>
    </source>
</reference>
<dbReference type="EMBL" id="JAINDJ010000002">
    <property type="protein sequence ID" value="KAG9459652.1"/>
    <property type="molecule type" value="Genomic_DNA"/>
</dbReference>
<dbReference type="AlphaFoldDB" id="A0AAV7FEM0"/>
<name>A0AAV7FEM0_ARIFI</name>
<keyword evidence="2" id="KW-1185">Reference proteome</keyword>